<dbReference type="AlphaFoldDB" id="A0A0L7LTU8"/>
<dbReference type="Proteomes" id="UP000037510">
    <property type="component" value="Unassembled WGS sequence"/>
</dbReference>
<feature type="compositionally biased region" description="Basic and acidic residues" evidence="1">
    <location>
        <begin position="100"/>
        <end position="115"/>
    </location>
</feature>
<comment type="caution">
    <text evidence="3">The sequence shown here is derived from an EMBL/GenBank/DDBJ whole genome shotgun (WGS) entry which is preliminary data.</text>
</comment>
<feature type="region of interest" description="Disordered" evidence="1">
    <location>
        <begin position="199"/>
        <end position="226"/>
    </location>
</feature>
<gene>
    <name evidence="3" type="ORF">OBRU01_01489</name>
</gene>
<feature type="domain" description="Sperm microtubule inner protein 1 C-terminal" evidence="2">
    <location>
        <begin position="106"/>
        <end position="210"/>
    </location>
</feature>
<evidence type="ECO:0000313" key="4">
    <source>
        <dbReference type="Proteomes" id="UP000037510"/>
    </source>
</evidence>
<sequence length="226" mass="25985">MPLIDITNPDTIKFLVESYDKTTRLCVKWNMMNAEKLNKAASLTRVEKGYEELGIKRDSMIAGMPIIVRDHINARTNRRRKAIRDGIHVPGIADLKKGHSIPEVELGDPKEDPRLARPGNNLSIDPVMRPIDPKQKEIVYKELPVFGREVYLKSRSNINPEKKYYFRECSGWDYGWRQGDSSVKNNARTFSREWRLTRGIKSRTGSQPDPDYYKSPDIHGPSKCAL</sequence>
<dbReference type="InterPro" id="IPR054323">
    <property type="entry name" value="SPMIP1_C"/>
</dbReference>
<name>A0A0L7LTU8_OPEBR</name>
<proteinExistence type="predicted"/>
<keyword evidence="4" id="KW-1185">Reference proteome</keyword>
<feature type="region of interest" description="Disordered" evidence="1">
    <location>
        <begin position="100"/>
        <end position="121"/>
    </location>
</feature>
<dbReference type="PANTHER" id="PTHR35826:SF1">
    <property type="entry name" value="PROTEIN ATP6V1FNB-LIKE"/>
    <property type="match status" value="1"/>
</dbReference>
<evidence type="ECO:0000259" key="2">
    <source>
        <dbReference type="Pfam" id="PF22589"/>
    </source>
</evidence>
<evidence type="ECO:0000256" key="1">
    <source>
        <dbReference type="SAM" id="MobiDB-lite"/>
    </source>
</evidence>
<protein>
    <recommendedName>
        <fullName evidence="2">Sperm microtubule inner protein 1 C-terminal domain-containing protein</fullName>
    </recommendedName>
</protein>
<dbReference type="EMBL" id="JTDY01000094">
    <property type="protein sequence ID" value="KOB78908.1"/>
    <property type="molecule type" value="Genomic_DNA"/>
</dbReference>
<evidence type="ECO:0000313" key="3">
    <source>
        <dbReference type="EMBL" id="KOB78908.1"/>
    </source>
</evidence>
<dbReference type="OrthoDB" id="410807at2759"/>
<organism evidence="3 4">
    <name type="scientific">Operophtera brumata</name>
    <name type="common">Winter moth</name>
    <name type="synonym">Phalaena brumata</name>
    <dbReference type="NCBI Taxonomy" id="104452"/>
    <lineage>
        <taxon>Eukaryota</taxon>
        <taxon>Metazoa</taxon>
        <taxon>Ecdysozoa</taxon>
        <taxon>Arthropoda</taxon>
        <taxon>Hexapoda</taxon>
        <taxon>Insecta</taxon>
        <taxon>Pterygota</taxon>
        <taxon>Neoptera</taxon>
        <taxon>Endopterygota</taxon>
        <taxon>Lepidoptera</taxon>
        <taxon>Glossata</taxon>
        <taxon>Ditrysia</taxon>
        <taxon>Geometroidea</taxon>
        <taxon>Geometridae</taxon>
        <taxon>Larentiinae</taxon>
        <taxon>Operophtera</taxon>
    </lineage>
</organism>
<reference evidence="3 4" key="1">
    <citation type="journal article" date="2015" name="Genome Biol. Evol.">
        <title>The genome of winter moth (Operophtera brumata) provides a genomic perspective on sexual dimorphism and phenology.</title>
        <authorList>
            <person name="Derks M.F."/>
            <person name="Smit S."/>
            <person name="Salis L."/>
            <person name="Schijlen E."/>
            <person name="Bossers A."/>
            <person name="Mateman C."/>
            <person name="Pijl A.S."/>
            <person name="de Ridder D."/>
            <person name="Groenen M.A."/>
            <person name="Visser M.E."/>
            <person name="Megens H.J."/>
        </authorList>
    </citation>
    <scope>NUCLEOTIDE SEQUENCE [LARGE SCALE GENOMIC DNA]</scope>
    <source>
        <strain evidence="3">WM2013NL</strain>
        <tissue evidence="3">Head and thorax</tissue>
    </source>
</reference>
<dbReference type="Pfam" id="PF22589">
    <property type="entry name" value="SPMIP1"/>
    <property type="match status" value="1"/>
</dbReference>
<accession>A0A0L7LTU8</accession>
<dbReference type="PANTHER" id="PTHR35826">
    <property type="entry name" value="PROTEIN ATP6V1FNB-LIKE"/>
    <property type="match status" value="1"/>
</dbReference>